<reference evidence="1 2" key="1">
    <citation type="submission" date="2018-06" db="EMBL/GenBank/DDBJ databases">
        <authorList>
            <consortium name="Pathogen Informatics"/>
            <person name="Doyle S."/>
        </authorList>
    </citation>
    <scope>NUCLEOTIDE SEQUENCE [LARGE SCALE GENOMIC DNA]</scope>
    <source>
        <strain evidence="1 2">NCTC1542</strain>
    </source>
</reference>
<dbReference type="EMBL" id="UGQY01000001">
    <property type="protein sequence ID" value="STZ73304.1"/>
    <property type="molecule type" value="Genomic_DNA"/>
</dbReference>
<dbReference type="AlphaFoldDB" id="A0A378U7D0"/>
<organism evidence="1 2">
    <name type="scientific">Mycolicibacterium fortuitum</name>
    <name type="common">Mycobacterium fortuitum</name>
    <dbReference type="NCBI Taxonomy" id="1766"/>
    <lineage>
        <taxon>Bacteria</taxon>
        <taxon>Bacillati</taxon>
        <taxon>Actinomycetota</taxon>
        <taxon>Actinomycetes</taxon>
        <taxon>Mycobacteriales</taxon>
        <taxon>Mycobacteriaceae</taxon>
        <taxon>Mycolicibacterium</taxon>
    </lineage>
</organism>
<name>A0A378U7D0_MYCFO</name>
<sequence length="66" mass="6125">MNNHAGGAFSRGDAGGGYATGSAGGGYARGEAGGGYATGDAGGAWFRQACEAAQNGDGPAPIGCAT</sequence>
<proteinExistence type="predicted"/>
<protein>
    <submittedName>
        <fullName evidence="1">Uncharacterized protein</fullName>
    </submittedName>
</protein>
<gene>
    <name evidence="1" type="ORF">NCTC1542_00845</name>
</gene>
<accession>A0A378U7D0</accession>
<evidence type="ECO:0000313" key="2">
    <source>
        <dbReference type="Proteomes" id="UP000255389"/>
    </source>
</evidence>
<evidence type="ECO:0000313" key="1">
    <source>
        <dbReference type="EMBL" id="STZ73304.1"/>
    </source>
</evidence>
<dbReference type="Proteomes" id="UP000255389">
    <property type="component" value="Unassembled WGS sequence"/>
</dbReference>